<proteinExistence type="predicted"/>
<evidence type="ECO:0000313" key="1">
    <source>
        <dbReference type="EMBL" id="KAJ0080797.1"/>
    </source>
</evidence>
<gene>
    <name evidence="1" type="ORF">Patl1_12183</name>
</gene>
<keyword evidence="2" id="KW-1185">Reference proteome</keyword>
<dbReference type="EMBL" id="CM047908">
    <property type="protein sequence ID" value="KAJ0080797.1"/>
    <property type="molecule type" value="Genomic_DNA"/>
</dbReference>
<protein>
    <submittedName>
        <fullName evidence="1">Uncharacterized protein</fullName>
    </submittedName>
</protein>
<dbReference type="Proteomes" id="UP001164250">
    <property type="component" value="Chromosome 12"/>
</dbReference>
<name>A0ACC1A3B4_9ROSI</name>
<reference evidence="2" key="1">
    <citation type="journal article" date="2023" name="G3 (Bethesda)">
        <title>Genome assembly and association tests identify interacting loci associated with vigor, precocity, and sex in interspecific pistachio rootstocks.</title>
        <authorList>
            <person name="Palmer W."/>
            <person name="Jacygrad E."/>
            <person name="Sagayaradj S."/>
            <person name="Cavanaugh K."/>
            <person name="Han R."/>
            <person name="Bertier L."/>
            <person name="Beede B."/>
            <person name="Kafkas S."/>
            <person name="Golino D."/>
            <person name="Preece J."/>
            <person name="Michelmore R."/>
        </authorList>
    </citation>
    <scope>NUCLEOTIDE SEQUENCE [LARGE SCALE GENOMIC DNA]</scope>
</reference>
<comment type="caution">
    <text evidence="1">The sequence shown here is derived from an EMBL/GenBank/DDBJ whole genome shotgun (WGS) entry which is preliminary data.</text>
</comment>
<organism evidence="1 2">
    <name type="scientific">Pistacia atlantica</name>
    <dbReference type="NCBI Taxonomy" id="434234"/>
    <lineage>
        <taxon>Eukaryota</taxon>
        <taxon>Viridiplantae</taxon>
        <taxon>Streptophyta</taxon>
        <taxon>Embryophyta</taxon>
        <taxon>Tracheophyta</taxon>
        <taxon>Spermatophyta</taxon>
        <taxon>Magnoliopsida</taxon>
        <taxon>eudicotyledons</taxon>
        <taxon>Gunneridae</taxon>
        <taxon>Pentapetalae</taxon>
        <taxon>rosids</taxon>
        <taxon>malvids</taxon>
        <taxon>Sapindales</taxon>
        <taxon>Anacardiaceae</taxon>
        <taxon>Pistacia</taxon>
    </lineage>
</organism>
<sequence length="90" mass="9477">MLSPVNKYSKKLLGRTTVLSSPIPLATSSSESFQSAIEQPSQPIPLATSSSVSFQSAMEQPVIIEMVNPSQPVASSTQHMALSSSQLTGI</sequence>
<accession>A0ACC1A3B4</accession>
<evidence type="ECO:0000313" key="2">
    <source>
        <dbReference type="Proteomes" id="UP001164250"/>
    </source>
</evidence>